<evidence type="ECO:0000256" key="1">
    <source>
        <dbReference type="ARBA" id="ARBA00008078"/>
    </source>
</evidence>
<evidence type="ECO:0000256" key="8">
    <source>
        <dbReference type="PIRNR" id="PIRNR011789"/>
    </source>
</evidence>
<dbReference type="GO" id="GO:0003676">
    <property type="term" value="F:nucleic acid binding"/>
    <property type="evidence" value="ECO:0007669"/>
    <property type="project" value="InterPro"/>
</dbReference>
<evidence type="ECO:0000256" key="5">
    <source>
        <dbReference type="ARBA" id="ARBA00054838"/>
    </source>
</evidence>
<organism evidence="11 12">
    <name type="scientific">Candida glabrata</name>
    <name type="common">Yeast</name>
    <name type="synonym">Torulopsis glabrata</name>
    <dbReference type="NCBI Taxonomy" id="5478"/>
    <lineage>
        <taxon>Eukaryota</taxon>
        <taxon>Fungi</taxon>
        <taxon>Dikarya</taxon>
        <taxon>Ascomycota</taxon>
        <taxon>Saccharomycotina</taxon>
        <taxon>Saccharomycetes</taxon>
        <taxon>Saccharomycetales</taxon>
        <taxon>Saccharomycetaceae</taxon>
        <taxon>Nakaseomyces</taxon>
    </lineage>
</organism>
<gene>
    <name evidence="11" type="ORF">AO440_004353</name>
</gene>
<evidence type="ECO:0000256" key="3">
    <source>
        <dbReference type="ARBA" id="ARBA00022694"/>
    </source>
</evidence>
<dbReference type="VEuPathDB" id="FungiDB:CAGL0M11594g"/>
<accession>A0A0W0CFZ5</accession>
<keyword evidence="4 8" id="KW-0456">Lyase</keyword>
<dbReference type="InterPro" id="IPR011856">
    <property type="entry name" value="tRNA_endonuc-like_dom_sf"/>
</dbReference>
<dbReference type="GO" id="GO:0000214">
    <property type="term" value="C:tRNA-intron endonuclease complex"/>
    <property type="evidence" value="ECO:0007669"/>
    <property type="project" value="UniProtKB-UniRule"/>
</dbReference>
<feature type="active site" evidence="9">
    <location>
        <position position="287"/>
    </location>
</feature>
<dbReference type="GO" id="GO:0000213">
    <property type="term" value="F:tRNA-intron lyase activity"/>
    <property type="evidence" value="ECO:0007669"/>
    <property type="project" value="UniProtKB-UniRule"/>
</dbReference>
<dbReference type="VEuPathDB" id="FungiDB:B1J91_M11594g"/>
<dbReference type="GO" id="GO:0000379">
    <property type="term" value="P:tRNA-type intron splice site recognition and cleavage"/>
    <property type="evidence" value="ECO:0007669"/>
    <property type="project" value="EnsemblFungi"/>
</dbReference>
<keyword evidence="11" id="KW-0378">Hydrolase</keyword>
<dbReference type="InterPro" id="IPR006676">
    <property type="entry name" value="tRNA_splic"/>
</dbReference>
<dbReference type="InterPro" id="IPR006677">
    <property type="entry name" value="tRNA_intron_Endonuc_cat-like"/>
</dbReference>
<dbReference type="InterPro" id="IPR016589">
    <property type="entry name" value="tRNA_splic_SEN2"/>
</dbReference>
<sequence length="368" mass="43505">MAKKQFNTKRYKFPLPIHPIDRNALPVVSQYNPISWLQWLYCLYANTNLLPKKLTLTIRKDEQGWCHLLVEDEQDMKYLWNNGFFGTGQMSRSEPTWKFRTEKRLKVNDAGDKPSGTMDLEKVTEIRRIQRLAFKKERLRLEGELSESRSQNISAEQETQIIEEHREKLRVFRSDQLKELNNLKLTAPETRDEDLELYDDSGEIRSLESMELMPVEAIFLTFALPVLDIKINDLIKHFEFQHIEELKVLVRKYAAYHHYRSLKWCVRSGIKFGCDYLLYKRGPPFQHAEFAIMVLDHTESHDYTWYSSVARVASGAKKTLILCYIDDQGLTNETLVDLWHQGNLVKLFQHFKVAEVTYKRWIPGKNRD</sequence>
<protein>
    <recommendedName>
        <fullName evidence="7 8">tRNA-splicing endonuclease subunit Sen2</fullName>
        <ecNumber evidence="2 8">4.6.1.16</ecNumber>
    </recommendedName>
</protein>
<dbReference type="AlphaFoldDB" id="A0A0W0CFZ5"/>
<dbReference type="GO" id="GO:0005741">
    <property type="term" value="C:mitochondrial outer membrane"/>
    <property type="evidence" value="ECO:0007669"/>
    <property type="project" value="EnsemblFungi"/>
</dbReference>
<dbReference type="VEuPathDB" id="FungiDB:GWK60_M11539"/>
<dbReference type="Pfam" id="PF01974">
    <property type="entry name" value="tRNA_int_endo"/>
    <property type="match status" value="1"/>
</dbReference>
<comment type="subunit">
    <text evidence="6">Heterotetramer composed of SEN2, SEN15, SEN34 and SEN54. Interacts directly with SEN54.</text>
</comment>
<evidence type="ECO:0000259" key="10">
    <source>
        <dbReference type="Pfam" id="PF01974"/>
    </source>
</evidence>
<dbReference type="NCBIfam" id="TIGR00324">
    <property type="entry name" value="endA"/>
    <property type="match status" value="1"/>
</dbReference>
<feature type="domain" description="tRNA intron endonuclease catalytic" evidence="10">
    <location>
        <begin position="251"/>
        <end position="329"/>
    </location>
</feature>
<dbReference type="PANTHER" id="PTHR21227">
    <property type="entry name" value="TRNA-SPLICING ENDONUCLEASE SUBUNIT SEN2"/>
    <property type="match status" value="1"/>
</dbReference>
<dbReference type="PANTHER" id="PTHR21227:SF0">
    <property type="entry name" value="TRNA-SPLICING ENDONUCLEASE SUBUNIT SEN2"/>
    <property type="match status" value="1"/>
</dbReference>
<dbReference type="FunFam" id="3.40.1350.10:FF:000011">
    <property type="entry name" value="tRNA-splicing endonuclease subunit Sen2"/>
    <property type="match status" value="1"/>
</dbReference>
<evidence type="ECO:0000313" key="11">
    <source>
        <dbReference type="EMBL" id="KTB00338.1"/>
    </source>
</evidence>
<name>A0A0W0CFZ5_CANGB</name>
<comment type="similarity">
    <text evidence="1 8">Belongs to the tRNA-intron endonuclease family.</text>
</comment>
<comment type="caution">
    <text evidence="11">The sequence shown here is derived from an EMBL/GenBank/DDBJ whole genome shotgun (WGS) entry which is preliminary data.</text>
</comment>
<proteinExistence type="inferred from homology"/>
<dbReference type="EMBL" id="LLZZ01000139">
    <property type="protein sequence ID" value="KTB00338.1"/>
    <property type="molecule type" value="Genomic_DNA"/>
</dbReference>
<evidence type="ECO:0000256" key="9">
    <source>
        <dbReference type="PIRSR" id="PIRSR011789-1"/>
    </source>
</evidence>
<evidence type="ECO:0000256" key="6">
    <source>
        <dbReference type="ARBA" id="ARBA00062061"/>
    </source>
</evidence>
<keyword evidence="3 8" id="KW-0819">tRNA processing</keyword>
<reference evidence="11 12" key="1">
    <citation type="submission" date="2015-10" db="EMBL/GenBank/DDBJ databases">
        <title>Draft genomes sequences of Candida glabrata isolates 1A, 1B, 2A, 2B, 3A and 3B.</title>
        <authorList>
            <person name="Haavelsrud O.E."/>
            <person name="Gaustad P."/>
        </authorList>
    </citation>
    <scope>NUCLEOTIDE SEQUENCE [LARGE SCALE GENOMIC DNA]</scope>
    <source>
        <strain evidence="11">910700640</strain>
    </source>
</reference>
<evidence type="ECO:0000256" key="2">
    <source>
        <dbReference type="ARBA" id="ARBA00012573"/>
    </source>
</evidence>
<feature type="active site" evidence="9">
    <location>
        <position position="279"/>
    </location>
</feature>
<dbReference type="PIRSF" id="PIRSF011789">
    <property type="entry name" value="tRNA_splic_SEN2"/>
    <property type="match status" value="1"/>
</dbReference>
<dbReference type="VEuPathDB" id="FungiDB:GVI51_M11561"/>
<evidence type="ECO:0000256" key="4">
    <source>
        <dbReference type="ARBA" id="ARBA00023239"/>
    </source>
</evidence>
<evidence type="ECO:0000256" key="7">
    <source>
        <dbReference type="ARBA" id="ARBA00071058"/>
    </source>
</evidence>
<dbReference type="Gene3D" id="3.40.1350.10">
    <property type="match status" value="1"/>
</dbReference>
<dbReference type="Proteomes" id="UP000054886">
    <property type="component" value="Unassembled WGS sequence"/>
</dbReference>
<dbReference type="CDD" id="cd22363">
    <property type="entry name" value="tRNA-intron_lyase_C"/>
    <property type="match status" value="1"/>
</dbReference>
<feature type="active site" evidence="9">
    <location>
        <position position="318"/>
    </location>
</feature>
<keyword evidence="11" id="KW-0255">Endonuclease</keyword>
<dbReference type="SUPFAM" id="SSF53032">
    <property type="entry name" value="tRNA-intron endonuclease catalytic domain-like"/>
    <property type="match status" value="1"/>
</dbReference>
<dbReference type="EC" id="4.6.1.16" evidence="2 8"/>
<keyword evidence="11" id="KW-0540">Nuclease</keyword>
<dbReference type="InterPro" id="IPR036167">
    <property type="entry name" value="tRNA_intron_Endo_cat-like_sf"/>
</dbReference>
<comment type="function">
    <text evidence="5">Constitutes one of the two catalytic subunit of the tRNA-splicing endonuclease complex, a complex responsible for identification and cleavage of the splice sites in pre-tRNA. It cleaves pre-tRNA at the 5'- and 3'-splice sites to release the intron. The products are an intron and two tRNA half-molecules bearing 2',3'-cyclic phosphate and 5'-OH termini. There are no conserved sequences at the splice sites, but the intron is invariably located at the same site in the gene, placing the splice sites an invariant distance from the constant structural features of the tRNA body. This subunit may anchor the endonuclease complex to the nuclear membrane. Probably carries the active site for 5'-splice site cleavage.</text>
</comment>
<evidence type="ECO:0000313" key="12">
    <source>
        <dbReference type="Proteomes" id="UP000054886"/>
    </source>
</evidence>